<accession>Q1MY72</accession>
<keyword evidence="8 11" id="KW-1133">Transmembrane helix</keyword>
<evidence type="ECO:0000256" key="1">
    <source>
        <dbReference type="ARBA" id="ARBA00004383"/>
    </source>
</evidence>
<comment type="caution">
    <text evidence="13">The sequence shown here is derived from an EMBL/GenBank/DDBJ whole genome shotgun (WGS) entry which is preliminary data.</text>
</comment>
<evidence type="ECO:0000313" key="14">
    <source>
        <dbReference type="Proteomes" id="UP000004263"/>
    </source>
</evidence>
<keyword evidence="5" id="KW-0997">Cell inner membrane</keyword>
<keyword evidence="3" id="KW-0813">Transport</keyword>
<keyword evidence="6 11" id="KW-0812">Transmembrane</keyword>
<dbReference type="InterPro" id="IPR006260">
    <property type="entry name" value="TonB/TolA_C"/>
</dbReference>
<keyword evidence="9 11" id="KW-0472">Membrane</keyword>
<dbReference type="Pfam" id="PF03544">
    <property type="entry name" value="TonB_C"/>
    <property type="match status" value="1"/>
</dbReference>
<dbReference type="PANTHER" id="PTHR33446:SF2">
    <property type="entry name" value="PROTEIN TONB"/>
    <property type="match status" value="1"/>
</dbReference>
<keyword evidence="4" id="KW-1003">Cell membrane</keyword>
<dbReference type="OrthoDB" id="6121181at2"/>
<dbReference type="NCBIfam" id="TIGR01352">
    <property type="entry name" value="tonB_Cterm"/>
    <property type="match status" value="1"/>
</dbReference>
<keyword evidence="14" id="KW-1185">Reference proteome</keyword>
<feature type="transmembrane region" description="Helical" evidence="11">
    <location>
        <begin position="21"/>
        <end position="40"/>
    </location>
</feature>
<feature type="compositionally biased region" description="Basic and acidic residues" evidence="10">
    <location>
        <begin position="76"/>
        <end position="89"/>
    </location>
</feature>
<evidence type="ECO:0000313" key="13">
    <source>
        <dbReference type="EMBL" id="EAT10938.1"/>
    </source>
</evidence>
<dbReference type="HOGENOM" id="CLU_076333_2_1_6"/>
<dbReference type="PANTHER" id="PTHR33446">
    <property type="entry name" value="PROTEIN TONB-RELATED"/>
    <property type="match status" value="1"/>
</dbReference>
<evidence type="ECO:0000256" key="4">
    <source>
        <dbReference type="ARBA" id="ARBA00022475"/>
    </source>
</evidence>
<evidence type="ECO:0000256" key="2">
    <source>
        <dbReference type="ARBA" id="ARBA00006555"/>
    </source>
</evidence>
<reference evidence="13 14" key="1">
    <citation type="submission" date="2006-03" db="EMBL/GenBank/DDBJ databases">
        <authorList>
            <person name="Pinhassi J."/>
            <person name="Pedros-Alio C."/>
            <person name="Ferriera S."/>
            <person name="Johnson J."/>
            <person name="Kravitz S."/>
            <person name="Halpern A."/>
            <person name="Remington K."/>
            <person name="Beeson K."/>
            <person name="Tran B."/>
            <person name="Rogers Y.-H."/>
            <person name="Friedman R."/>
            <person name="Venter J.C."/>
        </authorList>
    </citation>
    <scope>NUCLEOTIDE SEQUENCE [LARGE SCALE GENOMIC DNA]</scope>
    <source>
        <strain evidence="13 14">RED65</strain>
    </source>
</reference>
<dbReference type="SUPFAM" id="SSF74653">
    <property type="entry name" value="TolA/TonB C-terminal domain"/>
    <property type="match status" value="1"/>
</dbReference>
<sequence>MSPVPTIPIQSPRTLPRGFQYAALTTALLVHAIVATWLYAPLEKNEMGNSEHYGVGGINIGSGSVANDQMITQRLRAKETKTKTPKPDTKTPPVKLDDSVQSSSTNKIVIPKKNQEDRKPLNEEVTKHSNAKQPLISTGLASDTENGGQVGALDHYMKELLNWLHQHKRYPKKAKRKKIEGVVHLAFTMNRKGEVLEHRVEQSSGSSILDNAALRVLVQASPLPPVPQDFNTGKTNLSLVLPVEYKIQ</sequence>
<name>Q1MY72_9GAMM</name>
<feature type="compositionally biased region" description="Basic and acidic residues" evidence="10">
    <location>
        <begin position="113"/>
        <end position="127"/>
    </location>
</feature>
<evidence type="ECO:0000256" key="6">
    <source>
        <dbReference type="ARBA" id="ARBA00022692"/>
    </source>
</evidence>
<evidence type="ECO:0000256" key="11">
    <source>
        <dbReference type="SAM" id="Phobius"/>
    </source>
</evidence>
<dbReference type="InterPro" id="IPR037682">
    <property type="entry name" value="TonB_C"/>
</dbReference>
<comment type="similarity">
    <text evidence="2">Belongs to the TonB family.</text>
</comment>
<evidence type="ECO:0000256" key="3">
    <source>
        <dbReference type="ARBA" id="ARBA00022448"/>
    </source>
</evidence>
<dbReference type="GO" id="GO:0015031">
    <property type="term" value="P:protein transport"/>
    <property type="evidence" value="ECO:0007669"/>
    <property type="project" value="UniProtKB-KW"/>
</dbReference>
<dbReference type="PROSITE" id="PS52015">
    <property type="entry name" value="TONB_CTD"/>
    <property type="match status" value="1"/>
</dbReference>
<evidence type="ECO:0000256" key="7">
    <source>
        <dbReference type="ARBA" id="ARBA00022927"/>
    </source>
</evidence>
<dbReference type="EMBL" id="AAQH01000028">
    <property type="protein sequence ID" value="EAT10938.1"/>
    <property type="molecule type" value="Genomic_DNA"/>
</dbReference>
<dbReference type="RefSeq" id="WP_007019341.1">
    <property type="nucleotide sequence ID" value="NZ_CH724123.1"/>
</dbReference>
<evidence type="ECO:0000256" key="8">
    <source>
        <dbReference type="ARBA" id="ARBA00022989"/>
    </source>
</evidence>
<dbReference type="InterPro" id="IPR051045">
    <property type="entry name" value="TonB-dependent_transducer"/>
</dbReference>
<keyword evidence="7" id="KW-0653">Protein transport</keyword>
<dbReference type="GO" id="GO:0055085">
    <property type="term" value="P:transmembrane transport"/>
    <property type="evidence" value="ECO:0007669"/>
    <property type="project" value="InterPro"/>
</dbReference>
<feature type="domain" description="TonB C-terminal" evidence="12">
    <location>
        <begin position="155"/>
        <end position="248"/>
    </location>
</feature>
<evidence type="ECO:0000256" key="5">
    <source>
        <dbReference type="ARBA" id="ARBA00022519"/>
    </source>
</evidence>
<comment type="subcellular location">
    <subcellularLocation>
        <location evidence="1">Cell inner membrane</location>
        <topology evidence="1">Single-pass membrane protein</topology>
        <orientation evidence="1">Periplasmic side</orientation>
    </subcellularLocation>
</comment>
<dbReference type="GO" id="GO:0098797">
    <property type="term" value="C:plasma membrane protein complex"/>
    <property type="evidence" value="ECO:0007669"/>
    <property type="project" value="TreeGrafter"/>
</dbReference>
<dbReference type="AlphaFoldDB" id="Q1MY72"/>
<evidence type="ECO:0000256" key="10">
    <source>
        <dbReference type="SAM" id="MobiDB-lite"/>
    </source>
</evidence>
<protein>
    <submittedName>
        <fullName evidence="13">TonB like protein</fullName>
    </submittedName>
</protein>
<dbReference type="Gene3D" id="3.30.1150.10">
    <property type="match status" value="1"/>
</dbReference>
<feature type="region of interest" description="Disordered" evidence="10">
    <location>
        <begin position="76"/>
        <end position="130"/>
    </location>
</feature>
<proteinExistence type="inferred from homology"/>
<gene>
    <name evidence="13" type="ORF">RED65_02423</name>
</gene>
<dbReference type="STRING" id="207949.RED65_02423"/>
<dbReference type="GO" id="GO:0031992">
    <property type="term" value="F:energy transducer activity"/>
    <property type="evidence" value="ECO:0007669"/>
    <property type="project" value="TreeGrafter"/>
</dbReference>
<evidence type="ECO:0000259" key="12">
    <source>
        <dbReference type="PROSITE" id="PS52015"/>
    </source>
</evidence>
<organism evidence="13 14">
    <name type="scientific">Bermanella marisrubri</name>
    <dbReference type="NCBI Taxonomy" id="207949"/>
    <lineage>
        <taxon>Bacteria</taxon>
        <taxon>Pseudomonadati</taxon>
        <taxon>Pseudomonadota</taxon>
        <taxon>Gammaproteobacteria</taxon>
        <taxon>Oceanospirillales</taxon>
        <taxon>Oceanospirillaceae</taxon>
        <taxon>Bermanella</taxon>
    </lineage>
</organism>
<dbReference type="Proteomes" id="UP000004263">
    <property type="component" value="Unassembled WGS sequence"/>
</dbReference>
<evidence type="ECO:0000256" key="9">
    <source>
        <dbReference type="ARBA" id="ARBA00023136"/>
    </source>
</evidence>